<feature type="transmembrane region" description="Helical" evidence="1">
    <location>
        <begin position="127"/>
        <end position="151"/>
    </location>
</feature>
<dbReference type="EMBL" id="JAMYWD010000002">
    <property type="protein sequence ID" value="KAJ4978126.1"/>
    <property type="molecule type" value="Genomic_DNA"/>
</dbReference>
<reference evidence="2" key="1">
    <citation type="journal article" date="2023" name="Plant J.">
        <title>The genome of the king protea, Protea cynaroides.</title>
        <authorList>
            <person name="Chang J."/>
            <person name="Duong T.A."/>
            <person name="Schoeman C."/>
            <person name="Ma X."/>
            <person name="Roodt D."/>
            <person name="Barker N."/>
            <person name="Li Z."/>
            <person name="Van de Peer Y."/>
            <person name="Mizrachi E."/>
        </authorList>
    </citation>
    <scope>NUCLEOTIDE SEQUENCE</scope>
    <source>
        <tissue evidence="2">Young leaves</tissue>
    </source>
</reference>
<keyword evidence="3" id="KW-1185">Reference proteome</keyword>
<dbReference type="InterPro" id="IPR017945">
    <property type="entry name" value="DHBP_synth_RibB-like_a/b_dom"/>
</dbReference>
<keyword evidence="1" id="KW-1133">Transmembrane helix</keyword>
<gene>
    <name evidence="2" type="ORF">NE237_008906</name>
</gene>
<proteinExistence type="predicted"/>
<evidence type="ECO:0000313" key="2">
    <source>
        <dbReference type="EMBL" id="KAJ4978126.1"/>
    </source>
</evidence>
<dbReference type="SUPFAM" id="SSF55821">
    <property type="entry name" value="YrdC/RibB"/>
    <property type="match status" value="1"/>
</dbReference>
<protein>
    <submittedName>
        <fullName evidence="2">Uncharacterized protein</fullName>
    </submittedName>
</protein>
<evidence type="ECO:0000256" key="1">
    <source>
        <dbReference type="SAM" id="Phobius"/>
    </source>
</evidence>
<keyword evidence="1" id="KW-0472">Membrane</keyword>
<dbReference type="PANTHER" id="PTHR46158:SF1">
    <property type="entry name" value="RING_U-BOX SUPERFAMILY PROTEIN"/>
    <property type="match status" value="1"/>
</dbReference>
<dbReference type="AlphaFoldDB" id="A0A9Q0KXL9"/>
<comment type="caution">
    <text evidence="2">The sequence shown here is derived from an EMBL/GenBank/DDBJ whole genome shotgun (WGS) entry which is preliminary data.</text>
</comment>
<keyword evidence="1" id="KW-0812">Transmembrane</keyword>
<feature type="transmembrane region" description="Helical" evidence="1">
    <location>
        <begin position="46"/>
        <end position="67"/>
    </location>
</feature>
<accession>A0A9Q0KXL9</accession>
<dbReference type="Proteomes" id="UP001141806">
    <property type="component" value="Unassembled WGS sequence"/>
</dbReference>
<dbReference type="PANTHER" id="PTHR46158">
    <property type="entry name" value="OS02G0165000 PROTEIN"/>
    <property type="match status" value="1"/>
</dbReference>
<evidence type="ECO:0000313" key="3">
    <source>
        <dbReference type="Proteomes" id="UP001141806"/>
    </source>
</evidence>
<feature type="transmembrane region" description="Helical" evidence="1">
    <location>
        <begin position="20"/>
        <end position="39"/>
    </location>
</feature>
<organism evidence="2 3">
    <name type="scientific">Protea cynaroides</name>
    <dbReference type="NCBI Taxonomy" id="273540"/>
    <lineage>
        <taxon>Eukaryota</taxon>
        <taxon>Viridiplantae</taxon>
        <taxon>Streptophyta</taxon>
        <taxon>Embryophyta</taxon>
        <taxon>Tracheophyta</taxon>
        <taxon>Spermatophyta</taxon>
        <taxon>Magnoliopsida</taxon>
        <taxon>Proteales</taxon>
        <taxon>Proteaceae</taxon>
        <taxon>Protea</taxon>
    </lineage>
</organism>
<dbReference type="Gene3D" id="3.90.870.10">
    <property type="entry name" value="DHBP synthase"/>
    <property type="match status" value="1"/>
</dbReference>
<sequence>MSFLSIWTQFKYYRVWQDVPVVVIVSMLAYFCFLEQLLVTNMGTSAIAMSLPFLCIYTWSACFHDIINQGYSGNDPFKILHLQPLDRVWYKWQPSKTCHLYQKIAERSLLGFTLCLSPRCVLLNTQILSVLIVSISLSCVCSANLGFFTLLHQKRNLGGGYKMACCLNKSDLGLERKTRVVLPAYETHAEEATAAIKSGKVIAVPTDTLYGFASDAWQRCEVITMGGVARFCYLVSPVNRCSSTFYLLLLLPSSIWYGRRGWRRSLFGG</sequence>
<name>A0A9Q0KXL9_9MAGN</name>